<dbReference type="EMBL" id="SACM01000002">
    <property type="protein sequence ID" value="RVT86443.1"/>
    <property type="molecule type" value="Genomic_DNA"/>
</dbReference>
<name>A0A437LM74_9BURK</name>
<reference evidence="1 2" key="1">
    <citation type="submission" date="2019-01" db="EMBL/GenBank/DDBJ databases">
        <authorList>
            <person name="Chen W.-M."/>
        </authorList>
    </citation>
    <scope>NUCLEOTIDE SEQUENCE [LARGE SCALE GENOMIC DNA]</scope>
    <source>
        <strain evidence="1 2">CCP-18</strain>
    </source>
</reference>
<sequence>MIQVQLAPWLQPLAGCLPLTTADAVATLNALPGAPRRFVPAEALPAGEAYEAFIARTGCVPTRHHLHDLLNGLVWCAEPAIKARLNELQAAQIAAHGVGGTRGPVRDALTLFDENGAVWTACPAPIARAWRQRDWHAMFITHRALWATVAPPRLVGHALMEQLATAPRKGLCAHVLLDDPLDLQPQDWARKPFLPLPVLAVPGWWPDNDVPSFLDDPRVFRPLRPSTAP</sequence>
<dbReference type="Proteomes" id="UP000288587">
    <property type="component" value="Unassembled WGS sequence"/>
</dbReference>
<comment type="caution">
    <text evidence="1">The sequence shown here is derived from an EMBL/GenBank/DDBJ whole genome shotgun (WGS) entry which is preliminary data.</text>
</comment>
<evidence type="ECO:0000313" key="2">
    <source>
        <dbReference type="Proteomes" id="UP000288587"/>
    </source>
</evidence>
<keyword evidence="2" id="KW-1185">Reference proteome</keyword>
<dbReference type="InterPro" id="IPR021390">
    <property type="entry name" value="DUF3025"/>
</dbReference>
<evidence type="ECO:0000313" key="1">
    <source>
        <dbReference type="EMBL" id="RVT86443.1"/>
    </source>
</evidence>
<accession>A0A437LM74</accession>
<organism evidence="1 2">
    <name type="scientific">Inhella crocodyli</name>
    <dbReference type="NCBI Taxonomy" id="2499851"/>
    <lineage>
        <taxon>Bacteria</taxon>
        <taxon>Pseudomonadati</taxon>
        <taxon>Pseudomonadota</taxon>
        <taxon>Betaproteobacteria</taxon>
        <taxon>Burkholderiales</taxon>
        <taxon>Sphaerotilaceae</taxon>
        <taxon>Inhella</taxon>
    </lineage>
</organism>
<protein>
    <submittedName>
        <fullName evidence="1">DUF3025 domain-containing protein</fullName>
    </submittedName>
</protein>
<dbReference type="AlphaFoldDB" id="A0A437LM74"/>
<gene>
    <name evidence="1" type="ORF">EOD73_10540</name>
</gene>
<dbReference type="RefSeq" id="WP_127682938.1">
    <property type="nucleotide sequence ID" value="NZ_SACM01000002.1"/>
</dbReference>
<proteinExistence type="predicted"/>
<dbReference type="OrthoDB" id="5292474at2"/>
<dbReference type="Pfam" id="PF11227">
    <property type="entry name" value="DUF3025"/>
    <property type="match status" value="2"/>
</dbReference>